<evidence type="ECO:0000259" key="3">
    <source>
        <dbReference type="Pfam" id="PF03016"/>
    </source>
</evidence>
<comment type="similarity">
    <text evidence="1">Belongs to the glycosyltransferase 47 family.</text>
</comment>
<dbReference type="Pfam" id="PF03016">
    <property type="entry name" value="Exostosin_GT47"/>
    <property type="match status" value="1"/>
</dbReference>
<name>A0A1J4K1N4_9EUKA</name>
<keyword evidence="5" id="KW-1185">Reference proteome</keyword>
<reference evidence="4" key="1">
    <citation type="submission" date="2016-10" db="EMBL/GenBank/DDBJ databases">
        <authorList>
            <person name="Benchimol M."/>
            <person name="Almeida L.G."/>
            <person name="Vasconcelos A.T."/>
            <person name="Perreira-Neves A."/>
            <person name="Rosa I.A."/>
            <person name="Tasca T."/>
            <person name="Bogo M.R."/>
            <person name="de Souza W."/>
        </authorList>
    </citation>
    <scope>NUCLEOTIDE SEQUENCE [LARGE SCALE GENOMIC DNA]</scope>
    <source>
        <strain evidence="4">K</strain>
    </source>
</reference>
<dbReference type="InterPro" id="IPR004263">
    <property type="entry name" value="Exostosin"/>
</dbReference>
<dbReference type="PANTHER" id="PTHR11062:SF73">
    <property type="entry name" value="EXOSTOSIN-LIKE 3"/>
    <property type="match status" value="1"/>
</dbReference>
<dbReference type="InterPro" id="IPR040911">
    <property type="entry name" value="Exostosin_GT47"/>
</dbReference>
<dbReference type="OrthoDB" id="1924787at2759"/>
<dbReference type="AlphaFoldDB" id="A0A1J4K1N4"/>
<proteinExistence type="inferred from homology"/>
<accession>A0A1J4K1N4</accession>
<protein>
    <recommendedName>
        <fullName evidence="3">Exostosin GT47 domain-containing protein</fullName>
    </recommendedName>
</protein>
<keyword evidence="2" id="KW-0812">Transmembrane</keyword>
<evidence type="ECO:0000256" key="1">
    <source>
        <dbReference type="ARBA" id="ARBA00010271"/>
    </source>
</evidence>
<dbReference type="VEuPathDB" id="TrichDB:TRFO_27280"/>
<keyword evidence="2" id="KW-0472">Membrane</keyword>
<organism evidence="4 5">
    <name type="scientific">Tritrichomonas foetus</name>
    <dbReference type="NCBI Taxonomy" id="1144522"/>
    <lineage>
        <taxon>Eukaryota</taxon>
        <taxon>Metamonada</taxon>
        <taxon>Parabasalia</taxon>
        <taxon>Tritrichomonadida</taxon>
        <taxon>Tritrichomonadidae</taxon>
        <taxon>Tritrichomonas</taxon>
    </lineage>
</organism>
<dbReference type="PANTHER" id="PTHR11062">
    <property type="entry name" value="EXOSTOSIN HEPARAN SULFATE GLYCOSYLTRANSFERASE -RELATED"/>
    <property type="match status" value="1"/>
</dbReference>
<evidence type="ECO:0000313" key="5">
    <source>
        <dbReference type="Proteomes" id="UP000179807"/>
    </source>
</evidence>
<evidence type="ECO:0000256" key="2">
    <source>
        <dbReference type="SAM" id="Phobius"/>
    </source>
</evidence>
<sequence>MKRMSFYYKGFDLFTSFFCVAYCFQLFIRFPKQFIRLKPFFCCKTNDNFIWQDLVFCMKDLDPSKIVESTIEEREKHFHELHRKINTVVPYINETSCYIDYCGPWLEDVWLDNFSRLPFNSFGFFIPLFVPWLNLWHFRHGKYRKIVHRVLSLLSEKYIYITLTQNDNGIEGSDNGVTIPGNLFVISAGGKGHVPFLLFSKELTTNKQSLANINNKSFEYEYEATFMGTITTHSIRTKMIELMKQNNQKTYIGHANNWIEIYENSDFIMTPRGYGRNSFRLTETLQLGFIPVYIYNDIPWVPYYDSINWSKFGIIISESQLDNLSNIMKSLSKETRREMRRNIISHYDSHFSRSGAFKQLSNFLVSGFSGSDLRCSFFSHQRGK</sequence>
<dbReference type="EMBL" id="MLAK01000769">
    <property type="protein sequence ID" value="OHT05147.1"/>
    <property type="molecule type" value="Genomic_DNA"/>
</dbReference>
<gene>
    <name evidence="4" type="ORF">TRFO_27280</name>
</gene>
<dbReference type="GeneID" id="94840151"/>
<dbReference type="GO" id="GO:0016757">
    <property type="term" value="F:glycosyltransferase activity"/>
    <property type="evidence" value="ECO:0007669"/>
    <property type="project" value="InterPro"/>
</dbReference>
<comment type="caution">
    <text evidence="4">The sequence shown here is derived from an EMBL/GenBank/DDBJ whole genome shotgun (WGS) entry which is preliminary data.</text>
</comment>
<feature type="domain" description="Exostosin GT47" evidence="3">
    <location>
        <begin position="222"/>
        <end position="331"/>
    </location>
</feature>
<feature type="transmembrane region" description="Helical" evidence="2">
    <location>
        <begin position="7"/>
        <end position="28"/>
    </location>
</feature>
<dbReference type="RefSeq" id="XP_068358283.1">
    <property type="nucleotide sequence ID" value="XM_068505447.1"/>
</dbReference>
<evidence type="ECO:0000313" key="4">
    <source>
        <dbReference type="EMBL" id="OHT05147.1"/>
    </source>
</evidence>
<dbReference type="Proteomes" id="UP000179807">
    <property type="component" value="Unassembled WGS sequence"/>
</dbReference>
<keyword evidence="2" id="KW-1133">Transmembrane helix</keyword>